<comment type="similarity">
    <text evidence="3 11">Belongs to the ferredoxin--NADP reductase type 1 family.</text>
</comment>
<comment type="pathway">
    <text evidence="2">Steroid metabolism; cholesterol metabolism.</text>
</comment>
<feature type="binding site" evidence="12">
    <location>
        <position position="70"/>
    </location>
    <ligand>
        <name>FAD</name>
        <dbReference type="ChEBI" id="CHEBI:57692"/>
    </ligand>
</feature>
<evidence type="ECO:0000256" key="4">
    <source>
        <dbReference type="ARBA" id="ARBA00013219"/>
    </source>
</evidence>
<dbReference type="Proteomes" id="UP000694399">
    <property type="component" value="Chromosome E2"/>
</dbReference>
<feature type="binding site" evidence="12">
    <location>
        <begin position="377"/>
        <end position="379"/>
    </location>
    <ligand>
        <name>FAD</name>
        <dbReference type="ChEBI" id="CHEBI:57692"/>
    </ligand>
</feature>
<dbReference type="InterPro" id="IPR021163">
    <property type="entry name" value="Ferredox_Rdtase_adrenod"/>
</dbReference>
<evidence type="ECO:0000256" key="14">
    <source>
        <dbReference type="SAM" id="MobiDB-lite"/>
    </source>
</evidence>
<keyword evidence="8 11" id="KW-0521">NADP</keyword>
<proteinExistence type="inferred from homology"/>
<evidence type="ECO:0000256" key="3">
    <source>
        <dbReference type="ARBA" id="ARBA00008312"/>
    </source>
</evidence>
<evidence type="ECO:0000256" key="1">
    <source>
        <dbReference type="ARBA" id="ARBA00001974"/>
    </source>
</evidence>
<reference evidence="16" key="1">
    <citation type="journal article" date="2019" name="bioRxiv">
        <title>Long live the king: chromosome-level assembly of the lion (Panthera leo) using linked-read, Hi-C, and long read data.</title>
        <authorList>
            <person name="Armstrong E.E."/>
            <person name="Taylor R.W."/>
            <person name="Miller D.E."/>
            <person name="Kaelin C."/>
            <person name="Barsh G."/>
            <person name="Hadly E.A."/>
            <person name="Petrov D."/>
        </authorList>
    </citation>
    <scope>NUCLEOTIDE SEQUENCE [LARGE SCALE GENOMIC DNA]</scope>
</reference>
<keyword evidence="6 11" id="KW-0285">Flavoprotein</keyword>
<dbReference type="Ensembl" id="ENSPLOT00000025534.1">
    <property type="protein sequence ID" value="ENSPLOP00000023117.1"/>
    <property type="gene ID" value="ENSPLOG00000016486.1"/>
</dbReference>
<dbReference type="InterPro" id="IPR055275">
    <property type="entry name" value="Ferredox_Rdtase"/>
</dbReference>
<evidence type="ECO:0000256" key="7">
    <source>
        <dbReference type="ARBA" id="ARBA00022827"/>
    </source>
</evidence>
<gene>
    <name evidence="16" type="primary">FDXR</name>
</gene>
<keyword evidence="9 11" id="KW-0560">Oxidoreductase</keyword>
<evidence type="ECO:0000256" key="12">
    <source>
        <dbReference type="PIRSR" id="PIRSR000362-1"/>
    </source>
</evidence>
<keyword evidence="17" id="KW-1185">Reference proteome</keyword>
<evidence type="ECO:0000313" key="17">
    <source>
        <dbReference type="Proteomes" id="UP000694399"/>
    </source>
</evidence>
<evidence type="ECO:0000256" key="10">
    <source>
        <dbReference type="ARBA" id="ARBA00048933"/>
    </source>
</evidence>
<dbReference type="InterPro" id="IPR023753">
    <property type="entry name" value="FAD/NAD-binding_dom"/>
</dbReference>
<dbReference type="GO" id="GO:0005739">
    <property type="term" value="C:mitochondrion"/>
    <property type="evidence" value="ECO:0007669"/>
    <property type="project" value="UniProtKB-SubCell"/>
</dbReference>
<evidence type="ECO:0000256" key="13">
    <source>
        <dbReference type="PIRSR" id="PIRSR000362-2"/>
    </source>
</evidence>
<keyword evidence="7 11" id="KW-0274">FAD</keyword>
<dbReference type="SUPFAM" id="SSF51971">
    <property type="entry name" value="Nucleotide-binding domain"/>
    <property type="match status" value="2"/>
</dbReference>
<dbReference type="GeneTree" id="ENSGT00390000013574"/>
<dbReference type="UniPathway" id="UPA00296"/>
<comment type="catalytic activity">
    <reaction evidence="10 11">
        <text>2 reduced [adrenodoxin] + NADP(+) + H(+) = 2 oxidized [adrenodoxin] + NADPH</text>
        <dbReference type="Rhea" id="RHEA:42312"/>
        <dbReference type="Rhea" id="RHEA-COMP:9998"/>
        <dbReference type="Rhea" id="RHEA-COMP:9999"/>
        <dbReference type="ChEBI" id="CHEBI:15378"/>
        <dbReference type="ChEBI" id="CHEBI:33737"/>
        <dbReference type="ChEBI" id="CHEBI:33738"/>
        <dbReference type="ChEBI" id="CHEBI:57783"/>
        <dbReference type="ChEBI" id="CHEBI:58349"/>
        <dbReference type="EC" id="1.18.1.6"/>
    </reaction>
</comment>
<comment type="subcellular location">
    <subcellularLocation>
        <location evidence="11">Mitochondrion</location>
    </subcellularLocation>
</comment>
<dbReference type="Gene3D" id="3.50.50.60">
    <property type="entry name" value="FAD/NAD(P)-binding domain"/>
    <property type="match status" value="2"/>
</dbReference>
<feature type="binding site" evidence="13">
    <location>
        <begin position="229"/>
        <end position="230"/>
    </location>
    <ligand>
        <name>NADP(+)</name>
        <dbReference type="ChEBI" id="CHEBI:58349"/>
    </ligand>
</feature>
<dbReference type="InterPro" id="IPR036188">
    <property type="entry name" value="FAD/NAD-bd_sf"/>
</dbReference>
<feature type="binding site" evidence="12">
    <location>
        <position position="114"/>
    </location>
    <ligand>
        <name>FAD</name>
        <dbReference type="ChEBI" id="CHEBI:57692"/>
    </ligand>
</feature>
<feature type="domain" description="FAD/NAD(P)-binding" evidence="15">
    <location>
        <begin position="40"/>
        <end position="196"/>
    </location>
</feature>
<evidence type="ECO:0000256" key="5">
    <source>
        <dbReference type="ARBA" id="ARBA00016287"/>
    </source>
</evidence>
<evidence type="ECO:0000256" key="9">
    <source>
        <dbReference type="ARBA" id="ARBA00023002"/>
    </source>
</evidence>
<comment type="cofactor">
    <cofactor evidence="1 11 12">
        <name>FAD</name>
        <dbReference type="ChEBI" id="CHEBI:57692"/>
    </cofactor>
</comment>
<evidence type="ECO:0000313" key="16">
    <source>
        <dbReference type="Ensembl" id="ENSPLOP00000023117.1"/>
    </source>
</evidence>
<name>A0A8C8XQ84_PANLE</name>
<feature type="binding site" evidence="13">
    <location>
        <begin position="185"/>
        <end position="188"/>
    </location>
    <ligand>
        <name>NADP(+)</name>
        <dbReference type="ChEBI" id="CHEBI:58349"/>
    </ligand>
</feature>
<feature type="binding site" evidence="12">
    <location>
        <position position="78"/>
    </location>
    <ligand>
        <name>FAD</name>
        <dbReference type="ChEBI" id="CHEBI:57692"/>
    </ligand>
</feature>
<sequence length="463" mass="50676">MAPRCWRWWHWSTWRRTRPPLPGSTPSFRQRFSTQEQPPQICVVGSGPAGFYTAQHLLKHHPQAHVDIYEKQLVPFGLVRFGVAPDHPEVKNVINTFTQTARSARCAFRGNVVVGRDVAVPELRAAYHAVVLSYGAEDHRALEIPGEELPGVFSARAFVGWYNGLPENRELAPDLSCDTAVILGQGNVALDVARILLTPPEHLEKTDITEAALGVLRQSRVKTVWIVGRRGPLQVAFTIKVPRPRKRLTELLLRTATEKPGTEDAARQAPASRAWGLRFFRSPQQVLPSPDGRRAAGIRLAVTRLEGVGEAARAVPTGDTEDLPCGLVLSSVGYKSRPIDPSVPFDPKLGVIPNMEGRVVDVPGLYCSGWVKRGPTGVIATTMTDSFLTGQMLLQDLKAGLLPPGPRPGYAAIEALLSSRGVQPVSFSDWEKLDAEEVSRGKGAGKPREKLLDPQEMLGLLGR</sequence>
<evidence type="ECO:0000256" key="8">
    <source>
        <dbReference type="ARBA" id="ARBA00022857"/>
    </source>
</evidence>
<reference evidence="16" key="3">
    <citation type="submission" date="2025-09" db="UniProtKB">
        <authorList>
            <consortium name="Ensembl"/>
        </authorList>
    </citation>
    <scope>IDENTIFICATION</scope>
</reference>
<feature type="binding site" evidence="12">
    <location>
        <position position="49"/>
    </location>
    <ligand>
        <name>FAD</name>
        <dbReference type="ChEBI" id="CHEBI:57692"/>
    </ligand>
</feature>
<feature type="binding site" evidence="13">
    <location>
        <position position="377"/>
    </location>
    <ligand>
        <name>NADP(+)</name>
        <dbReference type="ChEBI" id="CHEBI:58349"/>
    </ligand>
</feature>
<dbReference type="PIRSF" id="PIRSF000362">
    <property type="entry name" value="FNR"/>
    <property type="match status" value="1"/>
</dbReference>
<dbReference type="PANTHER" id="PTHR48467:SF1">
    <property type="entry name" value="GLUTAMATE SYNTHASE 1 [NADH], CHLOROPLASTIC-LIKE"/>
    <property type="match status" value="1"/>
</dbReference>
<evidence type="ECO:0000259" key="15">
    <source>
        <dbReference type="Pfam" id="PF07992"/>
    </source>
</evidence>
<evidence type="ECO:0000256" key="11">
    <source>
        <dbReference type="PIRNR" id="PIRNR000362"/>
    </source>
</evidence>
<dbReference type="Pfam" id="PF07992">
    <property type="entry name" value="Pyr_redox_2"/>
    <property type="match status" value="1"/>
</dbReference>
<feature type="compositionally biased region" description="Basic and acidic residues" evidence="14">
    <location>
        <begin position="436"/>
        <end position="453"/>
    </location>
</feature>
<dbReference type="EC" id="1.18.1.6" evidence="4 11"/>
<feature type="binding site" evidence="12">
    <location>
        <position position="370"/>
    </location>
    <ligand>
        <name>FAD</name>
        <dbReference type="ChEBI" id="CHEBI:57692"/>
    </ligand>
</feature>
<accession>A0A8C8XQ84</accession>
<evidence type="ECO:0000256" key="6">
    <source>
        <dbReference type="ARBA" id="ARBA00022630"/>
    </source>
</evidence>
<dbReference type="PRINTS" id="PR00419">
    <property type="entry name" value="ADXRDTASE"/>
</dbReference>
<dbReference type="PANTHER" id="PTHR48467">
    <property type="entry name" value="GLUTAMATE SYNTHASE 1 [NADH], CHLOROPLASTIC-LIKE"/>
    <property type="match status" value="1"/>
</dbReference>
<protein>
    <recommendedName>
        <fullName evidence="5 11">NADPH:adrenodoxin oxidoreductase, mitochondrial</fullName>
        <ecNumber evidence="4 11">1.18.1.6</ecNumber>
    </recommendedName>
</protein>
<dbReference type="Gene3D" id="3.40.50.720">
    <property type="entry name" value="NAD(P)-binding Rossmann-like Domain"/>
    <property type="match status" value="1"/>
</dbReference>
<dbReference type="GO" id="GO:0008203">
    <property type="term" value="P:cholesterol metabolic process"/>
    <property type="evidence" value="ECO:0007669"/>
    <property type="project" value="UniProtKB-UniPathway"/>
</dbReference>
<dbReference type="AlphaFoldDB" id="A0A8C8XQ84"/>
<evidence type="ECO:0000256" key="2">
    <source>
        <dbReference type="ARBA" id="ARBA00004731"/>
    </source>
</evidence>
<dbReference type="GO" id="GO:0016491">
    <property type="term" value="F:oxidoreductase activity"/>
    <property type="evidence" value="ECO:0007669"/>
    <property type="project" value="UniProtKB-KW"/>
</dbReference>
<keyword evidence="11" id="KW-0496">Mitochondrion</keyword>
<reference evidence="16" key="2">
    <citation type="submission" date="2025-08" db="UniProtKB">
        <authorList>
            <consortium name="Ensembl"/>
        </authorList>
    </citation>
    <scope>IDENTIFICATION</scope>
</reference>
<organism evidence="16 17">
    <name type="scientific">Panthera leo</name>
    <name type="common">Lion</name>
    <dbReference type="NCBI Taxonomy" id="9689"/>
    <lineage>
        <taxon>Eukaryota</taxon>
        <taxon>Metazoa</taxon>
        <taxon>Chordata</taxon>
        <taxon>Craniata</taxon>
        <taxon>Vertebrata</taxon>
        <taxon>Euteleostomi</taxon>
        <taxon>Mammalia</taxon>
        <taxon>Eutheria</taxon>
        <taxon>Laurasiatheria</taxon>
        <taxon>Carnivora</taxon>
        <taxon>Feliformia</taxon>
        <taxon>Felidae</taxon>
        <taxon>Pantherinae</taxon>
        <taxon>Panthera</taxon>
    </lineage>
</organism>
<feature type="region of interest" description="Disordered" evidence="14">
    <location>
        <begin position="436"/>
        <end position="463"/>
    </location>
</feature>